<reference evidence="1" key="1">
    <citation type="submission" date="2018-05" db="EMBL/GenBank/DDBJ databases">
        <authorList>
            <person name="Lanie J.A."/>
            <person name="Ng W.-L."/>
            <person name="Kazmierczak K.M."/>
            <person name="Andrzejewski T.M."/>
            <person name="Davidsen T.M."/>
            <person name="Wayne K.J."/>
            <person name="Tettelin H."/>
            <person name="Glass J.I."/>
            <person name="Rusch D."/>
            <person name="Podicherti R."/>
            <person name="Tsui H.-C.T."/>
            <person name="Winkler M.E."/>
        </authorList>
    </citation>
    <scope>NUCLEOTIDE SEQUENCE</scope>
</reference>
<feature type="non-terminal residue" evidence="1">
    <location>
        <position position="1"/>
    </location>
</feature>
<dbReference type="AlphaFoldDB" id="A0A381XKG0"/>
<protein>
    <submittedName>
        <fullName evidence="1">Uncharacterized protein</fullName>
    </submittedName>
</protein>
<proteinExistence type="predicted"/>
<name>A0A381XKG0_9ZZZZ</name>
<sequence>VLENLPYVSYIIVGSKDRLSKIKSYQIEEGVECILCPFSEFKELPSLLDSTIAALDSKVVALIPAGAFPKKDARAQLLNFARSNYQFWGWYNFGNKYKGSIQGIGKINNFLNKTPQIEQGIFFSKSLYFSVGGMGKININPFSELAKRFYLRLDPQNPLSSLTIRAKSLLN</sequence>
<evidence type="ECO:0000313" key="1">
    <source>
        <dbReference type="EMBL" id="SVA65218.1"/>
    </source>
</evidence>
<dbReference type="EMBL" id="UINC01015500">
    <property type="protein sequence ID" value="SVA65218.1"/>
    <property type="molecule type" value="Genomic_DNA"/>
</dbReference>
<organism evidence="1">
    <name type="scientific">marine metagenome</name>
    <dbReference type="NCBI Taxonomy" id="408172"/>
    <lineage>
        <taxon>unclassified sequences</taxon>
        <taxon>metagenomes</taxon>
        <taxon>ecological metagenomes</taxon>
    </lineage>
</organism>
<accession>A0A381XKG0</accession>
<gene>
    <name evidence="1" type="ORF">METZ01_LOCUS118072</name>
</gene>